<reference evidence="8" key="1">
    <citation type="journal article" date="2022" name="G3 (Bethesda)">
        <title>High quality genome of the basidiomycete yeast Dioszegia hungarica PDD-24b-2 isolated from cloud water.</title>
        <authorList>
            <person name="Jarrige D."/>
            <person name="Haridas S."/>
            <person name="Bleykasten-Grosshans C."/>
            <person name="Joly M."/>
            <person name="Nadalig T."/>
            <person name="Sancelme M."/>
            <person name="Vuilleumier S."/>
            <person name="Grigoriev I.V."/>
            <person name="Amato P."/>
            <person name="Bringel F."/>
        </authorList>
    </citation>
    <scope>NUCLEOTIDE SEQUENCE</scope>
    <source>
        <strain evidence="8">PDD-24b-2</strain>
    </source>
</reference>
<dbReference type="GO" id="GO:0003700">
    <property type="term" value="F:DNA-binding transcription factor activity"/>
    <property type="evidence" value="ECO:0007669"/>
    <property type="project" value="UniProtKB-UniRule"/>
</dbReference>
<comment type="subunit">
    <text evidence="6">Heterotrimer.</text>
</comment>
<evidence type="ECO:0000256" key="2">
    <source>
        <dbReference type="ARBA" id="ARBA00023015"/>
    </source>
</evidence>
<protein>
    <recommendedName>
        <fullName evidence="6">Transcriptional activator HAP2</fullName>
    </recommendedName>
</protein>
<evidence type="ECO:0000256" key="6">
    <source>
        <dbReference type="RuleBase" id="RU367155"/>
    </source>
</evidence>
<comment type="subcellular location">
    <subcellularLocation>
        <location evidence="1 6">Nucleus</location>
    </subcellularLocation>
</comment>
<feature type="compositionally biased region" description="Polar residues" evidence="7">
    <location>
        <begin position="128"/>
        <end position="144"/>
    </location>
</feature>
<comment type="similarity">
    <text evidence="6">Belongs to the NFYA/HAP2 subunit family.</text>
</comment>
<gene>
    <name evidence="8" type="ORF">MKK02DRAFT_41684</name>
</gene>
<dbReference type="GO" id="GO:0005634">
    <property type="term" value="C:nucleus"/>
    <property type="evidence" value="ECO:0007669"/>
    <property type="project" value="UniProtKB-SubCell"/>
</dbReference>
<feature type="compositionally biased region" description="Polar residues" evidence="7">
    <location>
        <begin position="109"/>
        <end position="120"/>
    </location>
</feature>
<keyword evidence="2 6" id="KW-0805">Transcription regulation</keyword>
<evidence type="ECO:0000256" key="7">
    <source>
        <dbReference type="SAM" id="MobiDB-lite"/>
    </source>
</evidence>
<sequence>MNSTLPPFIPYSHLSPSYALPHDRSNLTPSGQHAYALGQAGPGPSSRGSASSQMISGQDGYFSQALRENSISPVDGINPLSLPIDPSSDFYNRYINSPASPISPDSHGTMASSSTLPYPTQQQQQQQNYLYSISGSHTNGNASQGHEYAMRPNTGMRFPSGSNGGMYDQPQGSIHPGHVNQRSGSRDSGAGMAYSHDGRSVHGGVQDLAVLRLDAHDVEGDGQESGSGDEAEEEGEGGDEGEGEEGDELAGGGEEEYADEERDELDEGGEVDNEEPLYVNAKQYHRILKRRLARARLEELNRLSRSRKPYLHESRHRHACSRPRGKGGRFLTAEEIEQLKLDQASAAAALIADGQEGPLED</sequence>
<feature type="compositionally biased region" description="Acidic residues" evidence="7">
    <location>
        <begin position="227"/>
        <end position="275"/>
    </location>
</feature>
<feature type="region of interest" description="Disordered" evidence="7">
    <location>
        <begin position="96"/>
        <end position="200"/>
    </location>
</feature>
<dbReference type="RefSeq" id="XP_052941818.1">
    <property type="nucleotide sequence ID" value="XM_053091661.1"/>
</dbReference>
<feature type="compositionally biased region" description="Basic residues" evidence="7">
    <location>
        <begin position="308"/>
        <end position="327"/>
    </location>
</feature>
<dbReference type="PANTHER" id="PTHR12632">
    <property type="entry name" value="TRANSCRIPTION FACTOR NF-Y ALPHA-RELATED"/>
    <property type="match status" value="1"/>
</dbReference>
<evidence type="ECO:0000256" key="3">
    <source>
        <dbReference type="ARBA" id="ARBA00023125"/>
    </source>
</evidence>
<dbReference type="GeneID" id="77730866"/>
<name>A0AA38LT45_9TREE</name>
<dbReference type="PROSITE" id="PS51152">
    <property type="entry name" value="NFYA_HAP2_2"/>
    <property type="match status" value="1"/>
</dbReference>
<keyword evidence="9" id="KW-1185">Reference proteome</keyword>
<dbReference type="AlphaFoldDB" id="A0AA38LT45"/>
<dbReference type="SMART" id="SM00521">
    <property type="entry name" value="CBF"/>
    <property type="match status" value="1"/>
</dbReference>
<evidence type="ECO:0000256" key="4">
    <source>
        <dbReference type="ARBA" id="ARBA00023163"/>
    </source>
</evidence>
<dbReference type="Gene3D" id="6.10.250.2430">
    <property type="match status" value="1"/>
</dbReference>
<dbReference type="PRINTS" id="PR00616">
    <property type="entry name" value="CCAATSUBUNTB"/>
</dbReference>
<dbReference type="EMBL" id="JAKWFO010000016">
    <property type="protein sequence ID" value="KAI9632041.1"/>
    <property type="molecule type" value="Genomic_DNA"/>
</dbReference>
<organism evidence="8 9">
    <name type="scientific">Dioszegia hungarica</name>
    <dbReference type="NCBI Taxonomy" id="4972"/>
    <lineage>
        <taxon>Eukaryota</taxon>
        <taxon>Fungi</taxon>
        <taxon>Dikarya</taxon>
        <taxon>Basidiomycota</taxon>
        <taxon>Agaricomycotina</taxon>
        <taxon>Tremellomycetes</taxon>
        <taxon>Tremellales</taxon>
        <taxon>Bulleribasidiaceae</taxon>
        <taxon>Dioszegia</taxon>
    </lineage>
</organism>
<dbReference type="GO" id="GO:0003677">
    <property type="term" value="F:DNA binding"/>
    <property type="evidence" value="ECO:0007669"/>
    <property type="project" value="UniProtKB-KW"/>
</dbReference>
<feature type="compositionally biased region" description="Low complexity" evidence="7">
    <location>
        <begin position="38"/>
        <end position="53"/>
    </location>
</feature>
<dbReference type="Proteomes" id="UP001164286">
    <property type="component" value="Unassembled WGS sequence"/>
</dbReference>
<evidence type="ECO:0000313" key="8">
    <source>
        <dbReference type="EMBL" id="KAI9632041.1"/>
    </source>
</evidence>
<keyword evidence="4 6" id="KW-0804">Transcription</keyword>
<feature type="region of interest" description="Disordered" evidence="7">
    <location>
        <begin position="308"/>
        <end position="328"/>
    </location>
</feature>
<comment type="function">
    <text evidence="6">Component of the sequence-specific heterotrimeric transcription factor (NF-Y) which specifically recognizes a 5'-CCAAT-3' box motif found in the promoters of its target genes.</text>
</comment>
<feature type="region of interest" description="Disordered" evidence="7">
    <location>
        <begin position="20"/>
        <end position="57"/>
    </location>
</feature>
<dbReference type="Pfam" id="PF02045">
    <property type="entry name" value="CBFB_NFYA"/>
    <property type="match status" value="1"/>
</dbReference>
<accession>A0AA38LT45</accession>
<keyword evidence="5 6" id="KW-0539">Nucleus</keyword>
<comment type="caution">
    <text evidence="8">The sequence shown here is derived from an EMBL/GenBank/DDBJ whole genome shotgun (WGS) entry which is preliminary data.</text>
</comment>
<proteinExistence type="inferred from homology"/>
<evidence type="ECO:0000313" key="9">
    <source>
        <dbReference type="Proteomes" id="UP001164286"/>
    </source>
</evidence>
<dbReference type="InterPro" id="IPR001289">
    <property type="entry name" value="NFYA"/>
</dbReference>
<evidence type="ECO:0000256" key="5">
    <source>
        <dbReference type="ARBA" id="ARBA00023242"/>
    </source>
</evidence>
<feature type="region of interest" description="Disordered" evidence="7">
    <location>
        <begin position="218"/>
        <end position="280"/>
    </location>
</feature>
<keyword evidence="3 6" id="KW-0238">DNA-binding</keyword>
<evidence type="ECO:0000256" key="1">
    <source>
        <dbReference type="ARBA" id="ARBA00004123"/>
    </source>
</evidence>